<keyword evidence="1" id="KW-0732">Signal</keyword>
<feature type="signal peptide" evidence="1">
    <location>
        <begin position="1"/>
        <end position="15"/>
    </location>
</feature>
<evidence type="ECO:0000313" key="2">
    <source>
        <dbReference type="EMBL" id="CAB3241013.1"/>
    </source>
</evidence>
<evidence type="ECO:0008006" key="4">
    <source>
        <dbReference type="Google" id="ProtNLM"/>
    </source>
</evidence>
<dbReference type="Proteomes" id="UP000494256">
    <property type="component" value="Unassembled WGS sequence"/>
</dbReference>
<proteinExistence type="predicted"/>
<dbReference type="OrthoDB" id="7789829at2759"/>
<accession>A0A8S1A3Y0</accession>
<dbReference type="EMBL" id="CADEBD010000309">
    <property type="protein sequence ID" value="CAB3241013.1"/>
    <property type="molecule type" value="Genomic_DNA"/>
</dbReference>
<organism evidence="2 3">
    <name type="scientific">Arctia plantaginis</name>
    <name type="common">Wood tiger moth</name>
    <name type="synonym">Phalaena plantaginis</name>
    <dbReference type="NCBI Taxonomy" id="874455"/>
    <lineage>
        <taxon>Eukaryota</taxon>
        <taxon>Metazoa</taxon>
        <taxon>Ecdysozoa</taxon>
        <taxon>Arthropoda</taxon>
        <taxon>Hexapoda</taxon>
        <taxon>Insecta</taxon>
        <taxon>Pterygota</taxon>
        <taxon>Neoptera</taxon>
        <taxon>Endopterygota</taxon>
        <taxon>Lepidoptera</taxon>
        <taxon>Glossata</taxon>
        <taxon>Ditrysia</taxon>
        <taxon>Noctuoidea</taxon>
        <taxon>Erebidae</taxon>
        <taxon>Arctiinae</taxon>
        <taxon>Arctia</taxon>
    </lineage>
</organism>
<dbReference type="AlphaFoldDB" id="A0A8S1A3Y0"/>
<evidence type="ECO:0000313" key="3">
    <source>
        <dbReference type="Proteomes" id="UP000494256"/>
    </source>
</evidence>
<evidence type="ECO:0000256" key="1">
    <source>
        <dbReference type="SAM" id="SignalP"/>
    </source>
</evidence>
<gene>
    <name evidence="2" type="ORF">APLA_LOCUS9356</name>
</gene>
<name>A0A8S1A3Y0_ARCPL</name>
<protein>
    <recommendedName>
        <fullName evidence="4">Secreted protein</fullName>
    </recommendedName>
</protein>
<reference evidence="2 3" key="1">
    <citation type="submission" date="2020-04" db="EMBL/GenBank/DDBJ databases">
        <authorList>
            <person name="Wallbank WR R."/>
            <person name="Pardo Diaz C."/>
            <person name="Kozak K."/>
            <person name="Martin S."/>
            <person name="Jiggins C."/>
            <person name="Moest M."/>
            <person name="Warren A I."/>
            <person name="Byers J.R.P. K."/>
            <person name="Montejo-Kovacevich G."/>
            <person name="Yen C E."/>
        </authorList>
    </citation>
    <scope>NUCLEOTIDE SEQUENCE [LARGE SCALE GENOMIC DNA]</scope>
</reference>
<comment type="caution">
    <text evidence="2">The sequence shown here is derived from an EMBL/GenBank/DDBJ whole genome shotgun (WGS) entry which is preliminary data.</text>
</comment>
<sequence length="79" mass="8863">MAPFIFRLGCHLMAATPGLLSNVQRECSIGVKTDLTTLVTAGICTLNNILCRELSETNRYCDIYEHGSLISSRYERFPH</sequence>
<feature type="chain" id="PRO_5035747482" description="Secreted protein" evidence="1">
    <location>
        <begin position="16"/>
        <end position="79"/>
    </location>
</feature>